<organism evidence="3 4">
    <name type="scientific">Orbilia ellipsospora</name>
    <dbReference type="NCBI Taxonomy" id="2528407"/>
    <lineage>
        <taxon>Eukaryota</taxon>
        <taxon>Fungi</taxon>
        <taxon>Dikarya</taxon>
        <taxon>Ascomycota</taxon>
        <taxon>Pezizomycotina</taxon>
        <taxon>Orbiliomycetes</taxon>
        <taxon>Orbiliales</taxon>
        <taxon>Orbiliaceae</taxon>
        <taxon>Orbilia</taxon>
    </lineage>
</organism>
<dbReference type="CDD" id="cd00067">
    <property type="entry name" value="GAL4"/>
    <property type="match status" value="1"/>
</dbReference>
<feature type="domain" description="Zn(2)-C6 fungal-type" evidence="2">
    <location>
        <begin position="44"/>
        <end position="74"/>
    </location>
</feature>
<reference evidence="3 4" key="1">
    <citation type="submission" date="2019-10" db="EMBL/GenBank/DDBJ databases">
        <authorList>
            <person name="Palmer J.M."/>
        </authorList>
    </citation>
    <scope>NUCLEOTIDE SEQUENCE [LARGE SCALE GENOMIC DNA]</scope>
    <source>
        <strain evidence="3 4">TWF694</strain>
    </source>
</reference>
<dbReference type="AlphaFoldDB" id="A0AAV9WR63"/>
<keyword evidence="1" id="KW-0539">Nucleus</keyword>
<dbReference type="EMBL" id="JAVHJO010000019">
    <property type="protein sequence ID" value="KAK6523200.1"/>
    <property type="molecule type" value="Genomic_DNA"/>
</dbReference>
<sequence length="381" mass="42031">MSSTAIARKRAEIAPPLRLLAPSLDGQRTTPPTRIPKKPRTQVACETCKTQKTKCSGHTPVCARCQKLGIKCNYSYHILQKKRQSIRSARVFYQAQYDKYKAILDCIRGPDASLSGQLLQRLRTKQPLDEIVAFILQKGAVSPMGIMSPSSVYTNSNSMTALESNIGEISLDVVNSTNAPILLNVKPWTTVMADNELLSPLISLYLTQESNENPPFDIDIFLTALQTGDNTLCSPLLDYMTRVPNDEPNPAHDFNYLGHLFLQHALHLWHEESNATSPPITTAQAGLVLVRIMRQYGLDATTKVIMSSTFAILDKLQNADVNIQSSMAIMRQAAFVNQGLSLVNNEILNSKTTNDDGPSLYTIPSSSPKDNLASYTIPLIP</sequence>
<dbReference type="PANTHER" id="PTHR47256:SF1">
    <property type="entry name" value="ZN(II)2CYS6 TRANSCRIPTION FACTOR (EUROFUNG)"/>
    <property type="match status" value="1"/>
</dbReference>
<dbReference type="PROSITE" id="PS50048">
    <property type="entry name" value="ZN2_CY6_FUNGAL_2"/>
    <property type="match status" value="1"/>
</dbReference>
<dbReference type="Proteomes" id="UP001365542">
    <property type="component" value="Unassembled WGS sequence"/>
</dbReference>
<proteinExistence type="predicted"/>
<dbReference type="GO" id="GO:0000981">
    <property type="term" value="F:DNA-binding transcription factor activity, RNA polymerase II-specific"/>
    <property type="evidence" value="ECO:0007669"/>
    <property type="project" value="InterPro"/>
</dbReference>
<gene>
    <name evidence="3" type="ORF">TWF694_006093</name>
</gene>
<dbReference type="Pfam" id="PF00172">
    <property type="entry name" value="Zn_clus"/>
    <property type="match status" value="1"/>
</dbReference>
<keyword evidence="4" id="KW-1185">Reference proteome</keyword>
<dbReference type="GO" id="GO:0008270">
    <property type="term" value="F:zinc ion binding"/>
    <property type="evidence" value="ECO:0007669"/>
    <property type="project" value="InterPro"/>
</dbReference>
<dbReference type="SMART" id="SM00066">
    <property type="entry name" value="GAL4"/>
    <property type="match status" value="1"/>
</dbReference>
<dbReference type="InterPro" id="IPR053187">
    <property type="entry name" value="Notoamide_regulator"/>
</dbReference>
<dbReference type="PANTHER" id="PTHR47256">
    <property type="entry name" value="ZN(II)2CYS6 TRANSCRIPTION FACTOR (EUROFUNG)-RELATED"/>
    <property type="match status" value="1"/>
</dbReference>
<protein>
    <recommendedName>
        <fullName evidence="2">Zn(2)-C6 fungal-type domain-containing protein</fullName>
    </recommendedName>
</protein>
<evidence type="ECO:0000259" key="2">
    <source>
        <dbReference type="PROSITE" id="PS50048"/>
    </source>
</evidence>
<name>A0AAV9WR63_9PEZI</name>
<accession>A0AAV9WR63</accession>
<dbReference type="Gene3D" id="4.10.240.10">
    <property type="entry name" value="Zn(2)-C6 fungal-type DNA-binding domain"/>
    <property type="match status" value="1"/>
</dbReference>
<evidence type="ECO:0000313" key="3">
    <source>
        <dbReference type="EMBL" id="KAK6523200.1"/>
    </source>
</evidence>
<dbReference type="InterPro" id="IPR036864">
    <property type="entry name" value="Zn2-C6_fun-type_DNA-bd_sf"/>
</dbReference>
<dbReference type="PROSITE" id="PS00463">
    <property type="entry name" value="ZN2_CY6_FUNGAL_1"/>
    <property type="match status" value="1"/>
</dbReference>
<comment type="caution">
    <text evidence="3">The sequence shown here is derived from an EMBL/GenBank/DDBJ whole genome shotgun (WGS) entry which is preliminary data.</text>
</comment>
<dbReference type="SUPFAM" id="SSF57701">
    <property type="entry name" value="Zn2/Cys6 DNA-binding domain"/>
    <property type="match status" value="1"/>
</dbReference>
<dbReference type="InterPro" id="IPR001138">
    <property type="entry name" value="Zn2Cys6_DnaBD"/>
</dbReference>
<evidence type="ECO:0000256" key="1">
    <source>
        <dbReference type="ARBA" id="ARBA00023242"/>
    </source>
</evidence>
<evidence type="ECO:0000313" key="4">
    <source>
        <dbReference type="Proteomes" id="UP001365542"/>
    </source>
</evidence>